<evidence type="ECO:0000313" key="2">
    <source>
        <dbReference type="Proteomes" id="UP000252706"/>
    </source>
</evidence>
<reference evidence="1 2" key="1">
    <citation type="submission" date="2018-07" db="EMBL/GenBank/DDBJ databases">
        <title>Modular assembly of carbohydrate-degrading microbial communities in the ocean.</title>
        <authorList>
            <person name="Enke T.N."/>
            <person name="Datta M.S."/>
            <person name="Schwartzman J.A."/>
            <person name="Cermak N."/>
            <person name="Schmitz D.A."/>
            <person name="Barrere J."/>
            <person name="Cordero O.X."/>
        </authorList>
    </citation>
    <scope>NUCLEOTIDE SEQUENCE [LARGE SCALE GENOMIC DNA]</scope>
    <source>
        <strain evidence="1 2">C3M10</strain>
    </source>
</reference>
<gene>
    <name evidence="1" type="ORF">DS909_04145</name>
</gene>
<organism evidence="1 2">
    <name type="scientific">Phaeobacter gallaeciensis</name>
    <dbReference type="NCBI Taxonomy" id="60890"/>
    <lineage>
        <taxon>Bacteria</taxon>
        <taxon>Pseudomonadati</taxon>
        <taxon>Pseudomonadota</taxon>
        <taxon>Alphaproteobacteria</taxon>
        <taxon>Rhodobacterales</taxon>
        <taxon>Roseobacteraceae</taxon>
        <taxon>Phaeobacter</taxon>
    </lineage>
</organism>
<protein>
    <submittedName>
        <fullName evidence="1">Uncharacterized protein</fullName>
    </submittedName>
</protein>
<sequence length="68" mass="7584">MRHINEPRKISANASLSNRITNDQRAIDVFTSMKRYAQRVHVTLERAVAWTSIAPGFLVPARAAPIAP</sequence>
<name>A0A366X9K7_9RHOB</name>
<proteinExistence type="predicted"/>
<dbReference type="Proteomes" id="UP000252706">
    <property type="component" value="Unassembled WGS sequence"/>
</dbReference>
<evidence type="ECO:0000313" key="1">
    <source>
        <dbReference type="EMBL" id="RBW60620.1"/>
    </source>
</evidence>
<accession>A0A366X9K7</accession>
<comment type="caution">
    <text evidence="1">The sequence shown here is derived from an EMBL/GenBank/DDBJ whole genome shotgun (WGS) entry which is preliminary data.</text>
</comment>
<dbReference type="AlphaFoldDB" id="A0A366X9K7"/>
<dbReference type="EMBL" id="QOCE01000011">
    <property type="protein sequence ID" value="RBW60620.1"/>
    <property type="molecule type" value="Genomic_DNA"/>
</dbReference>